<dbReference type="Gene3D" id="3.40.50.720">
    <property type="entry name" value="NAD(P)-binding Rossmann-like Domain"/>
    <property type="match status" value="1"/>
</dbReference>
<dbReference type="InterPro" id="IPR036291">
    <property type="entry name" value="NAD(P)-bd_dom_sf"/>
</dbReference>
<evidence type="ECO:0000256" key="1">
    <source>
        <dbReference type="ARBA" id="ARBA00006484"/>
    </source>
</evidence>
<name>A0A9P9EAZ8_9PLEO</name>
<comment type="caution">
    <text evidence="4">The sequence shown here is derived from an EMBL/GenBank/DDBJ whole genome shotgun (WGS) entry which is preliminary data.</text>
</comment>
<accession>A0A9P9EAZ8</accession>
<keyword evidence="3" id="KW-0560">Oxidoreductase</keyword>
<dbReference type="PROSITE" id="PS00061">
    <property type="entry name" value="ADH_SHORT"/>
    <property type="match status" value="1"/>
</dbReference>
<dbReference type="GO" id="GO:0016491">
    <property type="term" value="F:oxidoreductase activity"/>
    <property type="evidence" value="ECO:0007669"/>
    <property type="project" value="UniProtKB-KW"/>
</dbReference>
<keyword evidence="5" id="KW-1185">Reference proteome</keyword>
<dbReference type="PANTHER" id="PTHR43669:SF11">
    <property type="entry name" value="SHORT-CHAIN DEHYDROGENASE_OXIDOREDUCTASE"/>
    <property type="match status" value="1"/>
</dbReference>
<dbReference type="EMBL" id="JAGMWT010000002">
    <property type="protein sequence ID" value="KAH7135045.1"/>
    <property type="molecule type" value="Genomic_DNA"/>
</dbReference>
<evidence type="ECO:0000313" key="4">
    <source>
        <dbReference type="EMBL" id="KAH7135045.1"/>
    </source>
</evidence>
<sequence>MTLRLNALKQHLSPQFFQDQPKSTLLELSTMSLKYNKVLIIGATSGIGLSYAEKVIEDGKKAIVVGRRKENLDAFVDKHGKDRAEAVVFDITKLDEVSRFANEITSKHPDLDCIILNSGIQRGFDFSKPETVDLSALDLEFTTNYLSYIHLTHAFLPHFQKQSNETSLVYTSSGLAFVPLVKRLNYCASKAALHHFLLCLREQLKDGPGNIKIVEIFPPAVQTELHDERHQPDIKNGRSMGMSLKDFTEESWAKLVRGEEQIPVGISVGLFNGFEKSRQESFHKMAEMVKQQEKTGGSS</sequence>
<dbReference type="PANTHER" id="PTHR43669">
    <property type="entry name" value="5-KETO-D-GLUCONATE 5-REDUCTASE"/>
    <property type="match status" value="1"/>
</dbReference>
<organism evidence="4 5">
    <name type="scientific">Dendryphion nanum</name>
    <dbReference type="NCBI Taxonomy" id="256645"/>
    <lineage>
        <taxon>Eukaryota</taxon>
        <taxon>Fungi</taxon>
        <taxon>Dikarya</taxon>
        <taxon>Ascomycota</taxon>
        <taxon>Pezizomycotina</taxon>
        <taxon>Dothideomycetes</taxon>
        <taxon>Pleosporomycetidae</taxon>
        <taxon>Pleosporales</taxon>
        <taxon>Torulaceae</taxon>
        <taxon>Dendryphion</taxon>
    </lineage>
</organism>
<gene>
    <name evidence="4" type="ORF">B0J11DRAFT_517451</name>
</gene>
<comment type="similarity">
    <text evidence="1">Belongs to the short-chain dehydrogenases/reductases (SDR) family.</text>
</comment>
<dbReference type="Proteomes" id="UP000700596">
    <property type="component" value="Unassembled WGS sequence"/>
</dbReference>
<dbReference type="PRINTS" id="PR00081">
    <property type="entry name" value="GDHRDH"/>
</dbReference>
<evidence type="ECO:0000256" key="2">
    <source>
        <dbReference type="ARBA" id="ARBA00022857"/>
    </source>
</evidence>
<dbReference type="InterPro" id="IPR020904">
    <property type="entry name" value="Sc_DH/Rdtase_CS"/>
</dbReference>
<dbReference type="OrthoDB" id="37659at2759"/>
<dbReference type="InterPro" id="IPR002347">
    <property type="entry name" value="SDR_fam"/>
</dbReference>
<protein>
    <submittedName>
        <fullName evidence="4">Short-chain dehydrogenase/ reductase-like protein</fullName>
    </submittedName>
</protein>
<dbReference type="Pfam" id="PF00106">
    <property type="entry name" value="adh_short"/>
    <property type="match status" value="1"/>
</dbReference>
<reference evidence="4" key="1">
    <citation type="journal article" date="2021" name="Nat. Commun.">
        <title>Genetic determinants of endophytism in the Arabidopsis root mycobiome.</title>
        <authorList>
            <person name="Mesny F."/>
            <person name="Miyauchi S."/>
            <person name="Thiergart T."/>
            <person name="Pickel B."/>
            <person name="Atanasova L."/>
            <person name="Karlsson M."/>
            <person name="Huettel B."/>
            <person name="Barry K.W."/>
            <person name="Haridas S."/>
            <person name="Chen C."/>
            <person name="Bauer D."/>
            <person name="Andreopoulos W."/>
            <person name="Pangilinan J."/>
            <person name="LaButti K."/>
            <person name="Riley R."/>
            <person name="Lipzen A."/>
            <person name="Clum A."/>
            <person name="Drula E."/>
            <person name="Henrissat B."/>
            <person name="Kohler A."/>
            <person name="Grigoriev I.V."/>
            <person name="Martin F.M."/>
            <person name="Hacquard S."/>
        </authorList>
    </citation>
    <scope>NUCLEOTIDE SEQUENCE</scope>
    <source>
        <strain evidence="4">MPI-CAGE-CH-0243</strain>
    </source>
</reference>
<dbReference type="SUPFAM" id="SSF51735">
    <property type="entry name" value="NAD(P)-binding Rossmann-fold domains"/>
    <property type="match status" value="1"/>
</dbReference>
<proteinExistence type="inferred from homology"/>
<evidence type="ECO:0000313" key="5">
    <source>
        <dbReference type="Proteomes" id="UP000700596"/>
    </source>
</evidence>
<keyword evidence="2" id="KW-0521">NADP</keyword>
<evidence type="ECO:0000256" key="3">
    <source>
        <dbReference type="ARBA" id="ARBA00023002"/>
    </source>
</evidence>
<dbReference type="AlphaFoldDB" id="A0A9P9EAZ8"/>